<sequence length="229" mass="25736">MRISVKPINFKFNDYLSKGYEFLKANFGNIFLAVIFCIIMAIIPFCAMLGMGNLYTYLRKLRKGENVGAGEIFNFDNFTPYFILQLIIIGGILVLYIPLAIIMFATQQNGEPSALGSVLLFPYLAIMYIIIFAVVLKGFYMPALISLGGVKDVKTAWNMSKVMTKGNIWNILLFSIVVGFLSQLGIIACGIGILLTMPYSYTANYFAFEDAMQQIEHDEIQEIGLKNEY</sequence>
<feature type="transmembrane region" description="Helical" evidence="1">
    <location>
        <begin position="78"/>
        <end position="105"/>
    </location>
</feature>
<feature type="transmembrane region" description="Helical" evidence="1">
    <location>
        <begin position="171"/>
        <end position="195"/>
    </location>
</feature>
<evidence type="ECO:0000313" key="2">
    <source>
        <dbReference type="EMBL" id="MCW3160857.1"/>
    </source>
</evidence>
<organism evidence="2 3">
    <name type="scientific">Chryseobacterium oryctis</name>
    <dbReference type="NCBI Taxonomy" id="2952618"/>
    <lineage>
        <taxon>Bacteria</taxon>
        <taxon>Pseudomonadati</taxon>
        <taxon>Bacteroidota</taxon>
        <taxon>Flavobacteriia</taxon>
        <taxon>Flavobacteriales</taxon>
        <taxon>Weeksellaceae</taxon>
        <taxon>Chryseobacterium group</taxon>
        <taxon>Chryseobacterium</taxon>
    </lineage>
</organism>
<dbReference type="EMBL" id="JAPDHV010000002">
    <property type="protein sequence ID" value="MCW3160857.1"/>
    <property type="molecule type" value="Genomic_DNA"/>
</dbReference>
<evidence type="ECO:0000256" key="1">
    <source>
        <dbReference type="SAM" id="Phobius"/>
    </source>
</evidence>
<comment type="caution">
    <text evidence="2">The sequence shown here is derived from an EMBL/GenBank/DDBJ whole genome shotgun (WGS) entry which is preliminary data.</text>
</comment>
<keyword evidence="1" id="KW-0812">Transmembrane</keyword>
<protein>
    <recommendedName>
        <fullName evidence="4">DUF4013 domain-containing protein</fullName>
    </recommendedName>
</protein>
<dbReference type="Proteomes" id="UP001163719">
    <property type="component" value="Unassembled WGS sequence"/>
</dbReference>
<dbReference type="RefSeq" id="WP_264742802.1">
    <property type="nucleotide sequence ID" value="NZ_JAPDHV010000002.1"/>
</dbReference>
<gene>
    <name evidence="2" type="ORF">OH806_06210</name>
</gene>
<evidence type="ECO:0000313" key="3">
    <source>
        <dbReference type="Proteomes" id="UP001163719"/>
    </source>
</evidence>
<keyword evidence="3" id="KW-1185">Reference proteome</keyword>
<evidence type="ECO:0008006" key="4">
    <source>
        <dbReference type="Google" id="ProtNLM"/>
    </source>
</evidence>
<feature type="transmembrane region" description="Helical" evidence="1">
    <location>
        <begin position="30"/>
        <end position="58"/>
    </location>
</feature>
<accession>A0ABT3HM51</accession>
<proteinExistence type="predicted"/>
<name>A0ABT3HM51_9FLAO</name>
<keyword evidence="1" id="KW-1133">Transmembrane helix</keyword>
<reference evidence="2" key="1">
    <citation type="submission" date="2022-10" db="EMBL/GenBank/DDBJ databases">
        <title>Chryseobacterium babae sp. nov. isolated from the gut of the beetle Oryctes rhinoceros, and Chryseobacterium kimseyorum sp. nov., isolated from a stick insect rearing cage.</title>
        <authorList>
            <person name="Shelomi M."/>
            <person name="Han C.-J."/>
            <person name="Chen W.-M."/>
            <person name="Chen H.-K."/>
            <person name="Liaw S.-J."/>
            <person name="Muhle E."/>
            <person name="Clermont D."/>
        </authorList>
    </citation>
    <scope>NUCLEOTIDE SEQUENCE</scope>
    <source>
        <strain evidence="2">WLa1L2M3</strain>
    </source>
</reference>
<keyword evidence="1" id="KW-0472">Membrane</keyword>
<feature type="transmembrane region" description="Helical" evidence="1">
    <location>
        <begin position="125"/>
        <end position="150"/>
    </location>
</feature>